<dbReference type="GO" id="GO:0009986">
    <property type="term" value="C:cell surface"/>
    <property type="evidence" value="ECO:0007669"/>
    <property type="project" value="TreeGrafter"/>
</dbReference>
<proteinExistence type="predicted"/>
<name>A0A8H3I9B7_9LECA</name>
<evidence type="ECO:0000256" key="1">
    <source>
        <dbReference type="ARBA" id="ARBA00004191"/>
    </source>
</evidence>
<sequence length="364" mass="37696">MFVASFIVVTIAVSAAIAQSNNCGSDFTFLVQDQQDANTVSKCGTFDGAITIDRGAGPFIDFGSVETITGTVTAQNNNILASLKFSNLTSLGGLELVNLNQLVELDLSSLQNSSSGLNMYSLTSLILLDLAKLESTSNLVIQSNSLLTNFSAPDLVHINGTNSFLDFENNAALTTIAFPRLVDVASSNAVFSGNIQNISFPFLTNIAGALTVTSTNKNFDCGPINNLRSSFIVKGFVNCTSGDAELSQQPVPTPSSATSSATVTTSNAISSTTSSVMNTTATSGPITASPNPSSGVSDSGKIGIGVGVGIGGALVLGFLGFIVWRRWRQSSYKLTQTSRTAEPGVSDSVEPGIAMSQEPGVAID</sequence>
<dbReference type="GO" id="GO:0031505">
    <property type="term" value="P:fungal-type cell wall organization"/>
    <property type="evidence" value="ECO:0007669"/>
    <property type="project" value="TreeGrafter"/>
</dbReference>
<keyword evidence="5" id="KW-0325">Glycoprotein</keyword>
<keyword evidence="7" id="KW-1133">Transmembrane helix</keyword>
<dbReference type="PANTHER" id="PTHR31018:SF3">
    <property type="entry name" value="RECEPTOR PROTEIN-TYROSINE KINASE"/>
    <property type="match status" value="1"/>
</dbReference>
<dbReference type="Gene3D" id="3.80.20.20">
    <property type="entry name" value="Receptor L-domain"/>
    <property type="match status" value="1"/>
</dbReference>
<dbReference type="Proteomes" id="UP000664169">
    <property type="component" value="Unassembled WGS sequence"/>
</dbReference>
<evidence type="ECO:0000313" key="9">
    <source>
        <dbReference type="EMBL" id="CAF9905109.1"/>
    </source>
</evidence>
<feature type="transmembrane region" description="Helical" evidence="7">
    <location>
        <begin position="302"/>
        <end position="324"/>
    </location>
</feature>
<feature type="region of interest" description="Disordered" evidence="6">
    <location>
        <begin position="335"/>
        <end position="364"/>
    </location>
</feature>
<evidence type="ECO:0000256" key="6">
    <source>
        <dbReference type="SAM" id="MobiDB-lite"/>
    </source>
</evidence>
<reference evidence="9" key="1">
    <citation type="submission" date="2021-03" db="EMBL/GenBank/DDBJ databases">
        <authorList>
            <person name="Tagirdzhanova G."/>
        </authorList>
    </citation>
    <scope>NUCLEOTIDE SEQUENCE</scope>
</reference>
<comment type="subcellular location">
    <subcellularLocation>
        <location evidence="1">Secreted</location>
        <location evidence="1">Cell wall</location>
    </subcellularLocation>
</comment>
<dbReference type="InterPro" id="IPR036941">
    <property type="entry name" value="Rcpt_L-dom_sf"/>
</dbReference>
<keyword evidence="7" id="KW-0472">Membrane</keyword>
<dbReference type="OrthoDB" id="536881at2759"/>
<feature type="chain" id="PRO_5034880825" evidence="8">
    <location>
        <begin position="19"/>
        <end position="364"/>
    </location>
</feature>
<evidence type="ECO:0000256" key="5">
    <source>
        <dbReference type="ARBA" id="ARBA00023180"/>
    </source>
</evidence>
<dbReference type="InterPro" id="IPR051648">
    <property type="entry name" value="CWI-Assembly_Regulator"/>
</dbReference>
<dbReference type="GO" id="GO:0009277">
    <property type="term" value="C:fungal-type cell wall"/>
    <property type="evidence" value="ECO:0007669"/>
    <property type="project" value="TreeGrafter"/>
</dbReference>
<protein>
    <submittedName>
        <fullName evidence="9">Uncharacterized protein</fullName>
    </submittedName>
</protein>
<feature type="compositionally biased region" description="Low complexity" evidence="6">
    <location>
        <begin position="254"/>
        <end position="276"/>
    </location>
</feature>
<keyword evidence="2" id="KW-0134">Cell wall</keyword>
<gene>
    <name evidence="9" type="ORF">GOMPHAMPRED_003039</name>
</gene>
<evidence type="ECO:0000256" key="3">
    <source>
        <dbReference type="ARBA" id="ARBA00022525"/>
    </source>
</evidence>
<keyword evidence="4 8" id="KW-0732">Signal</keyword>
<keyword evidence="10" id="KW-1185">Reference proteome</keyword>
<comment type="caution">
    <text evidence="9">The sequence shown here is derived from an EMBL/GenBank/DDBJ whole genome shotgun (WGS) entry which is preliminary data.</text>
</comment>
<dbReference type="SUPFAM" id="SSF52058">
    <property type="entry name" value="L domain-like"/>
    <property type="match status" value="1"/>
</dbReference>
<organism evidence="9 10">
    <name type="scientific">Gomphillus americanus</name>
    <dbReference type="NCBI Taxonomy" id="1940652"/>
    <lineage>
        <taxon>Eukaryota</taxon>
        <taxon>Fungi</taxon>
        <taxon>Dikarya</taxon>
        <taxon>Ascomycota</taxon>
        <taxon>Pezizomycotina</taxon>
        <taxon>Lecanoromycetes</taxon>
        <taxon>OSLEUM clade</taxon>
        <taxon>Ostropomycetidae</taxon>
        <taxon>Ostropales</taxon>
        <taxon>Graphidaceae</taxon>
        <taxon>Gomphilloideae</taxon>
        <taxon>Gomphillus</taxon>
    </lineage>
</organism>
<dbReference type="PANTHER" id="PTHR31018">
    <property type="entry name" value="SPORULATION-SPECIFIC PROTEIN-RELATED"/>
    <property type="match status" value="1"/>
</dbReference>
<feature type="signal peptide" evidence="8">
    <location>
        <begin position="1"/>
        <end position="18"/>
    </location>
</feature>
<evidence type="ECO:0000313" key="10">
    <source>
        <dbReference type="Proteomes" id="UP000664169"/>
    </source>
</evidence>
<evidence type="ECO:0000256" key="7">
    <source>
        <dbReference type="SAM" id="Phobius"/>
    </source>
</evidence>
<feature type="region of interest" description="Disordered" evidence="6">
    <location>
        <begin position="244"/>
        <end position="295"/>
    </location>
</feature>
<feature type="compositionally biased region" description="Polar residues" evidence="6">
    <location>
        <begin position="277"/>
        <end position="292"/>
    </location>
</feature>
<keyword evidence="3" id="KW-0964">Secreted</keyword>
<evidence type="ECO:0000256" key="8">
    <source>
        <dbReference type="SAM" id="SignalP"/>
    </source>
</evidence>
<keyword evidence="7" id="KW-0812">Transmembrane</keyword>
<dbReference type="AlphaFoldDB" id="A0A8H3I9B7"/>
<dbReference type="GO" id="GO:0005886">
    <property type="term" value="C:plasma membrane"/>
    <property type="evidence" value="ECO:0007669"/>
    <property type="project" value="TreeGrafter"/>
</dbReference>
<evidence type="ECO:0000256" key="4">
    <source>
        <dbReference type="ARBA" id="ARBA00022729"/>
    </source>
</evidence>
<dbReference type="EMBL" id="CAJPDQ010000002">
    <property type="protein sequence ID" value="CAF9905109.1"/>
    <property type="molecule type" value="Genomic_DNA"/>
</dbReference>
<accession>A0A8H3I9B7</accession>
<evidence type="ECO:0000256" key="2">
    <source>
        <dbReference type="ARBA" id="ARBA00022512"/>
    </source>
</evidence>